<dbReference type="AlphaFoldDB" id="A0A2J7ZU57"/>
<keyword evidence="3" id="KW-1185">Reference proteome</keyword>
<sequence length="218" mass="23590">MTSTITVKAAGKVWEEQCAGHESLEHCVPRALKVAAERMGCPSLQPSAVLVDGVQADWQSGRLAGSKPVTVIADAGETFLNMLKSMGARLSALELGSAEDRAPRMQNLVAQILLHVCGQQRFRTSTTDYFGNMNVAGDARLAQVAELMNLTSQQADAVLMRQNAKLHPGSLQCLEDEVAAVRRLVQLTPDLQRLCPHECLFLAAYEQLKAAFPAQFSG</sequence>
<evidence type="ECO:0000313" key="2">
    <source>
        <dbReference type="EMBL" id="PNH03807.1"/>
    </source>
</evidence>
<dbReference type="OrthoDB" id="545562at2759"/>
<name>A0A2J7ZU57_9CHLO</name>
<comment type="caution">
    <text evidence="2">The sequence shown here is derived from an EMBL/GenBank/DDBJ whole genome shotgun (WGS) entry which is preliminary data.</text>
</comment>
<accession>A0A2J7ZU57</accession>
<evidence type="ECO:0000313" key="3">
    <source>
        <dbReference type="Proteomes" id="UP000236333"/>
    </source>
</evidence>
<gene>
    <name evidence="2" type="ORF">TSOC_010102</name>
    <name evidence="1" type="ORF">TSOC_012470</name>
</gene>
<reference evidence="2 3" key="1">
    <citation type="journal article" date="2017" name="Mol. Biol. Evol.">
        <title>The 4-celled Tetrabaena socialis nuclear genome reveals the essential components for genetic control of cell number at the origin of multicellularity in the volvocine lineage.</title>
        <authorList>
            <person name="Featherston J."/>
            <person name="Arakaki Y."/>
            <person name="Hanschen E.R."/>
            <person name="Ferris P.J."/>
            <person name="Michod R.E."/>
            <person name="Olson B.J.S.C."/>
            <person name="Nozaki H."/>
            <person name="Durand P.M."/>
        </authorList>
    </citation>
    <scope>NUCLEOTIDE SEQUENCE [LARGE SCALE GENOMIC DNA]</scope>
    <source>
        <strain evidence="2 3">NIES-571</strain>
    </source>
</reference>
<dbReference type="EMBL" id="PGGS01000835">
    <property type="protein sequence ID" value="PNH01631.1"/>
    <property type="molecule type" value="Genomic_DNA"/>
</dbReference>
<proteinExistence type="predicted"/>
<dbReference type="Proteomes" id="UP000236333">
    <property type="component" value="Unassembled WGS sequence"/>
</dbReference>
<evidence type="ECO:0000313" key="1">
    <source>
        <dbReference type="EMBL" id="PNH01631.1"/>
    </source>
</evidence>
<organism evidence="2 3">
    <name type="scientific">Tetrabaena socialis</name>
    <dbReference type="NCBI Taxonomy" id="47790"/>
    <lineage>
        <taxon>Eukaryota</taxon>
        <taxon>Viridiplantae</taxon>
        <taxon>Chlorophyta</taxon>
        <taxon>core chlorophytes</taxon>
        <taxon>Chlorophyceae</taxon>
        <taxon>CS clade</taxon>
        <taxon>Chlamydomonadales</taxon>
        <taxon>Tetrabaenaceae</taxon>
        <taxon>Tetrabaena</taxon>
    </lineage>
</organism>
<dbReference type="EMBL" id="PGGS01000459">
    <property type="protein sequence ID" value="PNH03807.1"/>
    <property type="molecule type" value="Genomic_DNA"/>
</dbReference>
<protein>
    <submittedName>
        <fullName evidence="2">Uncharacterized protein</fullName>
    </submittedName>
</protein>